<dbReference type="HOGENOM" id="CLU_1015075_0_0_7"/>
<organism evidence="2 3">
    <name type="scientific">Pelobacter propionicus (strain DSM 2379 / NBRC 103807 / OttBd1)</name>
    <dbReference type="NCBI Taxonomy" id="338966"/>
    <lineage>
        <taxon>Bacteria</taxon>
        <taxon>Pseudomonadati</taxon>
        <taxon>Thermodesulfobacteriota</taxon>
        <taxon>Desulfuromonadia</taxon>
        <taxon>Desulfuromonadales</taxon>
        <taxon>Desulfuromonadaceae</taxon>
        <taxon>Pelobacter</taxon>
    </lineage>
</organism>
<dbReference type="EMBL" id="CP000482">
    <property type="protein sequence ID" value="ABK98832.1"/>
    <property type="molecule type" value="Genomic_DNA"/>
</dbReference>
<gene>
    <name evidence="2" type="ordered locus">Ppro_1211</name>
</gene>
<protein>
    <submittedName>
        <fullName evidence="2">Uncharacterized protein</fullName>
    </submittedName>
</protein>
<dbReference type="KEGG" id="ppd:Ppro_1211"/>
<evidence type="ECO:0000256" key="1">
    <source>
        <dbReference type="SAM" id="Phobius"/>
    </source>
</evidence>
<dbReference type="OrthoDB" id="5405097at2"/>
<accession>A1ANB2</accession>
<sequence>MDTEQTLAQADYIIPSLAQKIQLYIAALKTVPFYRYGEIGNICYTIGKNILDGVILFTMFSMAEQELKVAAILGVVVKYAYPGISMISSTCISGFIDHLEAVRDTTRQIARLIRAQLGVAVGQALGAVCLLLCFPPVFTFFFASVSFKAYLLVAIYLLHHVCDGSSQIIEGRTWFKIIEIKIRRGHNAKLSQNFWVIYTLAQNFQLLLGQLFIWSALGITSEFSPDLTSVALSITVYCGFFCVVISKFILPAAYKLKLCS</sequence>
<reference evidence="2 3" key="1">
    <citation type="submission" date="2006-10" db="EMBL/GenBank/DDBJ databases">
        <title>Complete sequence of chromosome of Pelobacter propionicus DSM 2379.</title>
        <authorList>
            <consortium name="US DOE Joint Genome Institute"/>
            <person name="Copeland A."/>
            <person name="Lucas S."/>
            <person name="Lapidus A."/>
            <person name="Barry K."/>
            <person name="Detter J.C."/>
            <person name="Glavina del Rio T."/>
            <person name="Hammon N."/>
            <person name="Israni S."/>
            <person name="Dalin E."/>
            <person name="Tice H."/>
            <person name="Pitluck S."/>
            <person name="Saunders E."/>
            <person name="Brettin T."/>
            <person name="Bruce D."/>
            <person name="Han C."/>
            <person name="Tapia R."/>
            <person name="Schmutz J."/>
            <person name="Larimer F."/>
            <person name="Land M."/>
            <person name="Hauser L."/>
            <person name="Kyrpides N."/>
            <person name="Kim E."/>
            <person name="Lovley D."/>
            <person name="Richardson P."/>
        </authorList>
    </citation>
    <scope>NUCLEOTIDE SEQUENCE [LARGE SCALE GENOMIC DNA]</scope>
    <source>
        <strain evidence="3">DSM 2379 / NBRC 103807 / OttBd1</strain>
    </source>
</reference>
<keyword evidence="1" id="KW-0472">Membrane</keyword>
<feature type="transmembrane region" description="Helical" evidence="1">
    <location>
        <begin position="195"/>
        <end position="217"/>
    </location>
</feature>
<name>A1ANB2_PELPD</name>
<feature type="transmembrane region" description="Helical" evidence="1">
    <location>
        <begin position="229"/>
        <end position="250"/>
    </location>
</feature>
<dbReference type="Proteomes" id="UP000006732">
    <property type="component" value="Chromosome"/>
</dbReference>
<keyword evidence="1" id="KW-0812">Transmembrane</keyword>
<dbReference type="RefSeq" id="WP_011735134.1">
    <property type="nucleotide sequence ID" value="NC_008609.1"/>
</dbReference>
<dbReference type="AlphaFoldDB" id="A1ANB2"/>
<keyword evidence="3" id="KW-1185">Reference proteome</keyword>
<feature type="transmembrane region" description="Helical" evidence="1">
    <location>
        <begin position="117"/>
        <end position="143"/>
    </location>
</feature>
<keyword evidence="1" id="KW-1133">Transmembrane helix</keyword>
<feature type="transmembrane region" description="Helical" evidence="1">
    <location>
        <begin position="149"/>
        <end position="175"/>
    </location>
</feature>
<evidence type="ECO:0000313" key="3">
    <source>
        <dbReference type="Proteomes" id="UP000006732"/>
    </source>
</evidence>
<proteinExistence type="predicted"/>
<dbReference type="STRING" id="338966.Ppro_1211"/>
<evidence type="ECO:0000313" key="2">
    <source>
        <dbReference type="EMBL" id="ABK98832.1"/>
    </source>
</evidence>